<proteinExistence type="predicted"/>
<keyword evidence="4" id="KW-1185">Reference proteome</keyword>
<dbReference type="Pfam" id="PF03881">
    <property type="entry name" value="Fructosamin_kin"/>
    <property type="match status" value="1"/>
</dbReference>
<evidence type="ECO:0000256" key="1">
    <source>
        <dbReference type="ARBA" id="ARBA00011961"/>
    </source>
</evidence>
<dbReference type="PANTHER" id="PTHR12149:SF8">
    <property type="entry name" value="PROTEIN-RIBULOSAMINE 3-KINASE"/>
    <property type="match status" value="1"/>
</dbReference>
<name>A0A9W7E3P0_9STRA</name>
<protein>
    <recommendedName>
        <fullName evidence="1">protein-ribulosamine 3-kinase</fullName>
        <ecNumber evidence="1">2.7.1.172</ecNumber>
    </recommendedName>
</protein>
<evidence type="ECO:0000313" key="3">
    <source>
        <dbReference type="EMBL" id="GMH64608.1"/>
    </source>
</evidence>
<dbReference type="Gene3D" id="3.90.1200.10">
    <property type="match status" value="1"/>
</dbReference>
<dbReference type="SUPFAM" id="SSF56112">
    <property type="entry name" value="Protein kinase-like (PK-like)"/>
    <property type="match status" value="1"/>
</dbReference>
<dbReference type="InterPro" id="IPR011009">
    <property type="entry name" value="Kinase-like_dom_sf"/>
</dbReference>
<reference evidence="3" key="1">
    <citation type="submission" date="2022-07" db="EMBL/GenBank/DDBJ databases">
        <title>Genome analysis of Parmales, a sister group of diatoms, reveals the evolutionary specialization of diatoms from phago-mixotrophs to photoautotrophs.</title>
        <authorList>
            <person name="Ban H."/>
            <person name="Sato S."/>
            <person name="Yoshikawa S."/>
            <person name="Kazumasa Y."/>
            <person name="Nakamura Y."/>
            <person name="Ichinomiya M."/>
            <person name="Saitoh K."/>
            <person name="Sato N."/>
            <person name="Blanc-Mathieu R."/>
            <person name="Endo H."/>
            <person name="Kuwata A."/>
            <person name="Ogata H."/>
        </authorList>
    </citation>
    <scope>NUCLEOTIDE SEQUENCE</scope>
</reference>
<comment type="caution">
    <text evidence="3">The sequence shown here is derived from an EMBL/GenBank/DDBJ whole genome shotgun (WGS) entry which is preliminary data.</text>
</comment>
<sequence length="238" mass="27276">MLLGEYEGIKAMRDTDTIGVPSPICIRVDSPPFFAVYSYLNLSFAGDEFEKGRRLALMHRCLSPNSMHGFHVPNTIGDTPQDNAWSRGWAEFYVERRFKAILSMCNNLGYNREEVEKCAGVIAEELTDHDPEPSLLHGDLWGGNSGYADGEPVIFDPATYYGDREADLAMTYLFGGYGEKFYEGYESEWPIEEGFERRKTIYNLYHISNHYLMFGGMYYNQARQMFESILNNAPKKKN</sequence>
<dbReference type="AlphaFoldDB" id="A0A9W7E3P0"/>
<accession>A0A9W7E3P0</accession>
<gene>
    <name evidence="3" type="ORF">TrRE_jg5429</name>
</gene>
<dbReference type="InterPro" id="IPR016477">
    <property type="entry name" value="Fructo-/Ketosamine-3-kinase"/>
</dbReference>
<evidence type="ECO:0000256" key="2">
    <source>
        <dbReference type="ARBA" id="ARBA00048655"/>
    </source>
</evidence>
<comment type="catalytic activity">
    <reaction evidence="2">
        <text>N(6)-D-ribulosyl-L-lysyl-[protein] + ATP = N(6)-(3-O-phospho-D-ribulosyl)-L-lysyl-[protein] + ADP + H(+)</text>
        <dbReference type="Rhea" id="RHEA:48432"/>
        <dbReference type="Rhea" id="RHEA-COMP:12103"/>
        <dbReference type="Rhea" id="RHEA-COMP:12104"/>
        <dbReference type="ChEBI" id="CHEBI:15378"/>
        <dbReference type="ChEBI" id="CHEBI:30616"/>
        <dbReference type="ChEBI" id="CHEBI:90418"/>
        <dbReference type="ChEBI" id="CHEBI:90420"/>
        <dbReference type="ChEBI" id="CHEBI:456216"/>
        <dbReference type="EC" id="2.7.1.172"/>
    </reaction>
    <physiologicalReaction direction="left-to-right" evidence="2">
        <dbReference type="Rhea" id="RHEA:48433"/>
    </physiologicalReaction>
</comment>
<evidence type="ECO:0000313" key="4">
    <source>
        <dbReference type="Proteomes" id="UP001165082"/>
    </source>
</evidence>
<dbReference type="OrthoDB" id="5772781at2759"/>
<dbReference type="EC" id="2.7.1.172" evidence="1"/>
<dbReference type="PANTHER" id="PTHR12149">
    <property type="entry name" value="FRUCTOSAMINE 3 KINASE-RELATED PROTEIN"/>
    <property type="match status" value="1"/>
</dbReference>
<dbReference type="PIRSF" id="PIRSF006221">
    <property type="entry name" value="Ketosamine-3-kinase"/>
    <property type="match status" value="1"/>
</dbReference>
<organism evidence="3 4">
    <name type="scientific">Triparma retinervis</name>
    <dbReference type="NCBI Taxonomy" id="2557542"/>
    <lineage>
        <taxon>Eukaryota</taxon>
        <taxon>Sar</taxon>
        <taxon>Stramenopiles</taxon>
        <taxon>Ochrophyta</taxon>
        <taxon>Bolidophyceae</taxon>
        <taxon>Parmales</taxon>
        <taxon>Triparmaceae</taxon>
        <taxon>Triparma</taxon>
    </lineage>
</organism>
<dbReference type="EMBL" id="BRXZ01005356">
    <property type="protein sequence ID" value="GMH64608.1"/>
    <property type="molecule type" value="Genomic_DNA"/>
</dbReference>
<dbReference type="GO" id="GO:0102193">
    <property type="term" value="F:protein-ribulosamine 3-kinase activity"/>
    <property type="evidence" value="ECO:0007669"/>
    <property type="project" value="UniProtKB-EC"/>
</dbReference>
<dbReference type="Proteomes" id="UP001165082">
    <property type="component" value="Unassembled WGS sequence"/>
</dbReference>